<organism evidence="1 2">
    <name type="scientific">Psylliodes chrysocephalus</name>
    <dbReference type="NCBI Taxonomy" id="3402493"/>
    <lineage>
        <taxon>Eukaryota</taxon>
        <taxon>Metazoa</taxon>
        <taxon>Ecdysozoa</taxon>
        <taxon>Arthropoda</taxon>
        <taxon>Hexapoda</taxon>
        <taxon>Insecta</taxon>
        <taxon>Pterygota</taxon>
        <taxon>Neoptera</taxon>
        <taxon>Endopterygota</taxon>
        <taxon>Coleoptera</taxon>
        <taxon>Polyphaga</taxon>
        <taxon>Cucujiformia</taxon>
        <taxon>Chrysomeloidea</taxon>
        <taxon>Chrysomelidae</taxon>
        <taxon>Galerucinae</taxon>
        <taxon>Alticini</taxon>
        <taxon>Psylliodes</taxon>
    </lineage>
</organism>
<sequence>MLGPDQVFFLSTDDKARVPLGNIAANAQAPIIIHLDYRVKLPDHEFVLVEKHKLIPSVYAGIVIKKYGNGKPEAVTHSGPTFVAIRSGKHSSSNAETHATDIHRLSETPAFQHFMRTRECFVKPVFIFTCDSDPKKIHDTSEL</sequence>
<gene>
    <name evidence="1" type="ORF">PSYICH_LOCUS5010</name>
</gene>
<dbReference type="PANTHER" id="PTHR46954:SF1">
    <property type="entry name" value="C2H2-TYPE DOMAIN-CONTAINING PROTEIN"/>
    <property type="match status" value="1"/>
</dbReference>
<dbReference type="EMBL" id="OV651827">
    <property type="protein sequence ID" value="CAH1103778.1"/>
    <property type="molecule type" value="Genomic_DNA"/>
</dbReference>
<proteinExistence type="predicted"/>
<accession>A0A9P0CNI3</accession>
<dbReference type="Proteomes" id="UP001153636">
    <property type="component" value="Chromosome 15"/>
</dbReference>
<dbReference type="OrthoDB" id="10065089at2759"/>
<keyword evidence="2" id="KW-1185">Reference proteome</keyword>
<evidence type="ECO:0000313" key="2">
    <source>
        <dbReference type="Proteomes" id="UP001153636"/>
    </source>
</evidence>
<evidence type="ECO:0000313" key="1">
    <source>
        <dbReference type="EMBL" id="CAH1103778.1"/>
    </source>
</evidence>
<dbReference type="PANTHER" id="PTHR46954">
    <property type="entry name" value="C2H2-TYPE DOMAIN-CONTAINING PROTEIN"/>
    <property type="match status" value="1"/>
</dbReference>
<dbReference type="AlphaFoldDB" id="A0A9P0CNI3"/>
<reference evidence="1" key="1">
    <citation type="submission" date="2022-01" db="EMBL/GenBank/DDBJ databases">
        <authorList>
            <person name="King R."/>
        </authorList>
    </citation>
    <scope>NUCLEOTIDE SEQUENCE</scope>
</reference>
<protein>
    <submittedName>
        <fullName evidence="1">Uncharacterized protein</fullName>
    </submittedName>
</protein>
<name>A0A9P0CNI3_9CUCU</name>